<reference evidence="14 15" key="1">
    <citation type="submission" date="2019-07" db="EMBL/GenBank/DDBJ databases">
        <title>Genomic Encyclopedia of Type Strains, Phase III (KMG-III): the genomes of soil and plant-associated and newly described type strains.</title>
        <authorList>
            <person name="Whitman W."/>
        </authorList>
    </citation>
    <scope>NUCLEOTIDE SEQUENCE [LARGE SCALE GENOMIC DNA]</scope>
    <source>
        <strain evidence="14 15">BL24</strain>
    </source>
</reference>
<feature type="transmembrane region" description="Helical" evidence="13">
    <location>
        <begin position="390"/>
        <end position="413"/>
    </location>
</feature>
<dbReference type="EMBL" id="VNHS01000003">
    <property type="protein sequence ID" value="TYP76764.1"/>
    <property type="molecule type" value="Genomic_DNA"/>
</dbReference>
<keyword evidence="5" id="KW-0813">Transport</keyword>
<feature type="transmembrane region" description="Helical" evidence="13">
    <location>
        <begin position="54"/>
        <end position="76"/>
    </location>
</feature>
<accession>A0A5S5CBN2</accession>
<evidence type="ECO:0000256" key="10">
    <source>
        <dbReference type="ARBA" id="ARBA00023065"/>
    </source>
</evidence>
<comment type="function">
    <text evidence="1">Multidrug efflux pump.</text>
</comment>
<comment type="subcellular location">
    <subcellularLocation>
        <location evidence="2">Cell membrane</location>
        <topology evidence="2">Multi-pass membrane protein</topology>
    </subcellularLocation>
</comment>
<sequence>MAEQEKEKDGFYKSVYKIAIPVTLQSLLMSLLYFTDQLMVGQLGDTAIASVGMATKIFGVISVVLAGLSTGVSIYAAQFWGNKDSGSVTQVLGIGLIGGTALSMVFSVAVYMQPQFFLGLFTTDTNVTEYGYIFLQVVAISYVPTMLTMMYSAILRSTGHANWPTIVSLVSVIANIVLNYLLIFGNFGAPELGLKGSAVATVISKVLECVLIIGAVYWYRLPGAVGVMNLLRIQGPLLKKFIGTTYPILLTELVWVLGETSYAVIYSRMGTVEMTAMTVTFPLQGISIGLLSGLASAAAVMVGNRLGAGEYDIALAHARRFVRLGIIISVVLGAALAALSPLYVSAFNISGEASQLAVYIVLVFAGFLWVKVSNMIMAGGILNSGGDSKYVFAMESTATWLIGVPSGLLLSFVWKQPVFLVYLVLSMEELVRFMFGWVRISSRKWMKNLVSDIAA</sequence>
<dbReference type="PIRSF" id="PIRSF006603">
    <property type="entry name" value="DinF"/>
    <property type="match status" value="1"/>
</dbReference>
<keyword evidence="8 13" id="KW-0812">Transmembrane</keyword>
<dbReference type="InterPro" id="IPR048279">
    <property type="entry name" value="MdtK-like"/>
</dbReference>
<feature type="transmembrane region" description="Helical" evidence="13">
    <location>
        <begin position="132"/>
        <end position="154"/>
    </location>
</feature>
<dbReference type="Proteomes" id="UP000323257">
    <property type="component" value="Unassembled WGS sequence"/>
</dbReference>
<comment type="caution">
    <text evidence="14">The sequence shown here is derived from an EMBL/GenBank/DDBJ whole genome shotgun (WGS) entry which is preliminary data.</text>
</comment>
<evidence type="ECO:0000313" key="14">
    <source>
        <dbReference type="EMBL" id="TYP76764.1"/>
    </source>
</evidence>
<evidence type="ECO:0000256" key="7">
    <source>
        <dbReference type="ARBA" id="ARBA00022475"/>
    </source>
</evidence>
<evidence type="ECO:0000256" key="4">
    <source>
        <dbReference type="ARBA" id="ARBA00020268"/>
    </source>
</evidence>
<evidence type="ECO:0000256" key="6">
    <source>
        <dbReference type="ARBA" id="ARBA00022449"/>
    </source>
</evidence>
<evidence type="ECO:0000256" key="1">
    <source>
        <dbReference type="ARBA" id="ARBA00003408"/>
    </source>
</evidence>
<evidence type="ECO:0000256" key="11">
    <source>
        <dbReference type="ARBA" id="ARBA00023136"/>
    </source>
</evidence>
<evidence type="ECO:0000256" key="2">
    <source>
        <dbReference type="ARBA" id="ARBA00004651"/>
    </source>
</evidence>
<feature type="transmembrane region" description="Helical" evidence="13">
    <location>
        <begin position="356"/>
        <end position="378"/>
    </location>
</feature>
<feature type="transmembrane region" description="Helical" evidence="13">
    <location>
        <begin position="324"/>
        <end position="344"/>
    </location>
</feature>
<evidence type="ECO:0000256" key="13">
    <source>
        <dbReference type="SAM" id="Phobius"/>
    </source>
</evidence>
<dbReference type="Pfam" id="PF01554">
    <property type="entry name" value="MatE"/>
    <property type="match status" value="2"/>
</dbReference>
<evidence type="ECO:0000256" key="12">
    <source>
        <dbReference type="ARBA" id="ARBA00031636"/>
    </source>
</evidence>
<keyword evidence="10" id="KW-0406">Ion transport</keyword>
<keyword evidence="7" id="KW-1003">Cell membrane</keyword>
<gene>
    <name evidence="14" type="ORF">BCM02_103428</name>
</gene>
<keyword evidence="6" id="KW-0050">Antiport</keyword>
<feature type="transmembrane region" description="Helical" evidence="13">
    <location>
        <begin position="199"/>
        <end position="220"/>
    </location>
</feature>
<dbReference type="RefSeq" id="WP_148929140.1">
    <property type="nucleotide sequence ID" value="NZ_VNHS01000003.1"/>
</dbReference>
<dbReference type="PANTHER" id="PTHR43298">
    <property type="entry name" value="MULTIDRUG RESISTANCE PROTEIN NORM-RELATED"/>
    <property type="match status" value="1"/>
</dbReference>
<feature type="transmembrane region" description="Helical" evidence="13">
    <location>
        <begin position="241"/>
        <end position="265"/>
    </location>
</feature>
<dbReference type="CDD" id="cd13134">
    <property type="entry name" value="MATE_like_8"/>
    <property type="match status" value="1"/>
</dbReference>
<dbReference type="PANTHER" id="PTHR43298:SF2">
    <property type="entry name" value="FMN_FAD EXPORTER YEEO-RELATED"/>
    <property type="match status" value="1"/>
</dbReference>
<protein>
    <recommendedName>
        <fullName evidence="4">Probable multidrug resistance protein NorM</fullName>
    </recommendedName>
    <alternativeName>
        <fullName evidence="12">Multidrug-efflux transporter</fullName>
    </alternativeName>
</protein>
<keyword evidence="15" id="KW-1185">Reference proteome</keyword>
<dbReference type="OrthoDB" id="9780160at2"/>
<evidence type="ECO:0000256" key="9">
    <source>
        <dbReference type="ARBA" id="ARBA00022989"/>
    </source>
</evidence>
<name>A0A5S5CBN2_9BACL</name>
<dbReference type="InterPro" id="IPR050222">
    <property type="entry name" value="MATE_MdtK"/>
</dbReference>
<dbReference type="NCBIfam" id="TIGR00797">
    <property type="entry name" value="matE"/>
    <property type="match status" value="1"/>
</dbReference>
<dbReference type="GO" id="GO:0015297">
    <property type="term" value="F:antiporter activity"/>
    <property type="evidence" value="ECO:0007669"/>
    <property type="project" value="UniProtKB-KW"/>
</dbReference>
<keyword evidence="11 13" id="KW-0472">Membrane</keyword>
<keyword evidence="9 13" id="KW-1133">Transmembrane helix</keyword>
<evidence type="ECO:0000313" key="15">
    <source>
        <dbReference type="Proteomes" id="UP000323257"/>
    </source>
</evidence>
<dbReference type="AlphaFoldDB" id="A0A5S5CBN2"/>
<comment type="similarity">
    <text evidence="3">Belongs to the multi antimicrobial extrusion (MATE) (TC 2.A.66.1) family.</text>
</comment>
<evidence type="ECO:0000256" key="8">
    <source>
        <dbReference type="ARBA" id="ARBA00022692"/>
    </source>
</evidence>
<organism evidence="14 15">
    <name type="scientific">Paenibacillus methanolicus</name>
    <dbReference type="NCBI Taxonomy" id="582686"/>
    <lineage>
        <taxon>Bacteria</taxon>
        <taxon>Bacillati</taxon>
        <taxon>Bacillota</taxon>
        <taxon>Bacilli</taxon>
        <taxon>Bacillales</taxon>
        <taxon>Paenibacillaceae</taxon>
        <taxon>Paenibacillus</taxon>
    </lineage>
</organism>
<feature type="transmembrane region" description="Helical" evidence="13">
    <location>
        <begin position="166"/>
        <end position="187"/>
    </location>
</feature>
<feature type="transmembrane region" description="Helical" evidence="13">
    <location>
        <begin position="88"/>
        <end position="112"/>
    </location>
</feature>
<feature type="transmembrane region" description="Helical" evidence="13">
    <location>
        <begin position="285"/>
        <end position="303"/>
    </location>
</feature>
<evidence type="ECO:0000256" key="3">
    <source>
        <dbReference type="ARBA" id="ARBA00010199"/>
    </source>
</evidence>
<dbReference type="GO" id="GO:0005886">
    <property type="term" value="C:plasma membrane"/>
    <property type="evidence" value="ECO:0007669"/>
    <property type="project" value="UniProtKB-SubCell"/>
</dbReference>
<evidence type="ECO:0000256" key="5">
    <source>
        <dbReference type="ARBA" id="ARBA00022448"/>
    </source>
</evidence>
<proteinExistence type="inferred from homology"/>
<dbReference type="GO" id="GO:0042910">
    <property type="term" value="F:xenobiotic transmembrane transporter activity"/>
    <property type="evidence" value="ECO:0007669"/>
    <property type="project" value="InterPro"/>
</dbReference>
<dbReference type="GO" id="GO:0006811">
    <property type="term" value="P:monoatomic ion transport"/>
    <property type="evidence" value="ECO:0007669"/>
    <property type="project" value="UniProtKB-KW"/>
</dbReference>
<dbReference type="InterPro" id="IPR002528">
    <property type="entry name" value="MATE_fam"/>
</dbReference>
<feature type="transmembrane region" description="Helical" evidence="13">
    <location>
        <begin position="419"/>
        <end position="438"/>
    </location>
</feature>
<feature type="transmembrane region" description="Helical" evidence="13">
    <location>
        <begin position="15"/>
        <end position="34"/>
    </location>
</feature>